<dbReference type="Proteomes" id="UP001055057">
    <property type="component" value="Unassembled WGS sequence"/>
</dbReference>
<sequence length="113" mass="12019">MAGALIRRGALVTVVLPGEYGKPRPALVVQADLFDALPSATVCPLTTTLRQDAELLRLTIEPSPENGLRHASQIVIDKISTVARGRVGGVIGHADDRVMLRVNRALALYLGLA</sequence>
<reference evidence="1" key="2">
    <citation type="submission" date="2021-08" db="EMBL/GenBank/DDBJ databases">
        <authorList>
            <person name="Tani A."/>
            <person name="Ola A."/>
            <person name="Ogura Y."/>
            <person name="Katsura K."/>
            <person name="Hayashi T."/>
        </authorList>
    </citation>
    <scope>NUCLEOTIDE SEQUENCE</scope>
    <source>
        <strain evidence="1">DSM 23632</strain>
    </source>
</reference>
<dbReference type="PANTHER" id="PTHR33988">
    <property type="entry name" value="ENDORIBONUCLEASE MAZF-RELATED"/>
    <property type="match status" value="1"/>
</dbReference>
<accession>A0ABQ4U0H5</accession>
<dbReference type="RefSeq" id="WP_238183570.1">
    <property type="nucleotide sequence ID" value="NZ_BPRB01000178.1"/>
</dbReference>
<dbReference type="Pfam" id="PF02452">
    <property type="entry name" value="PemK_toxin"/>
    <property type="match status" value="1"/>
</dbReference>
<protein>
    <submittedName>
        <fullName evidence="1">Endoribonuclease MazF</fullName>
    </submittedName>
</protein>
<comment type="caution">
    <text evidence="1">The sequence shown here is derived from an EMBL/GenBank/DDBJ whole genome shotgun (WGS) entry which is preliminary data.</text>
</comment>
<dbReference type="PANTHER" id="PTHR33988:SF2">
    <property type="entry name" value="ENDORIBONUCLEASE MAZF"/>
    <property type="match status" value="1"/>
</dbReference>
<name>A0ABQ4U0H5_9HYPH</name>
<evidence type="ECO:0000313" key="1">
    <source>
        <dbReference type="EMBL" id="GJE60988.1"/>
    </source>
</evidence>
<dbReference type="EMBL" id="BPRB01000178">
    <property type="protein sequence ID" value="GJE60988.1"/>
    <property type="molecule type" value="Genomic_DNA"/>
</dbReference>
<reference evidence="1" key="1">
    <citation type="journal article" date="2021" name="Front. Microbiol.">
        <title>Comprehensive Comparative Genomics and Phenotyping of Methylobacterium Species.</title>
        <authorList>
            <person name="Alessa O."/>
            <person name="Ogura Y."/>
            <person name="Fujitani Y."/>
            <person name="Takami H."/>
            <person name="Hayashi T."/>
            <person name="Sahin N."/>
            <person name="Tani A."/>
        </authorList>
    </citation>
    <scope>NUCLEOTIDE SEQUENCE</scope>
    <source>
        <strain evidence="1">DSM 23632</strain>
    </source>
</reference>
<proteinExistence type="predicted"/>
<evidence type="ECO:0000313" key="2">
    <source>
        <dbReference type="Proteomes" id="UP001055057"/>
    </source>
</evidence>
<keyword evidence="2" id="KW-1185">Reference proteome</keyword>
<dbReference type="InterPro" id="IPR011067">
    <property type="entry name" value="Plasmid_toxin/cell-grow_inhib"/>
</dbReference>
<dbReference type="SUPFAM" id="SSF50118">
    <property type="entry name" value="Cell growth inhibitor/plasmid maintenance toxic component"/>
    <property type="match status" value="1"/>
</dbReference>
<dbReference type="InterPro" id="IPR003477">
    <property type="entry name" value="PemK-like"/>
</dbReference>
<organism evidence="1 2">
    <name type="scientific">Methylobacterium trifolii</name>
    <dbReference type="NCBI Taxonomy" id="1003092"/>
    <lineage>
        <taxon>Bacteria</taxon>
        <taxon>Pseudomonadati</taxon>
        <taxon>Pseudomonadota</taxon>
        <taxon>Alphaproteobacteria</taxon>
        <taxon>Hyphomicrobiales</taxon>
        <taxon>Methylobacteriaceae</taxon>
        <taxon>Methylobacterium</taxon>
    </lineage>
</organism>
<dbReference type="Gene3D" id="2.30.30.110">
    <property type="match status" value="1"/>
</dbReference>
<gene>
    <name evidence="1" type="primary">mazF_2</name>
    <name evidence="1" type="ORF">MPOCJGCO_3107</name>
</gene>